<name>A0ABW4JFU5_9BACL</name>
<dbReference type="GO" id="GO:0008168">
    <property type="term" value="F:methyltransferase activity"/>
    <property type="evidence" value="ECO:0007669"/>
    <property type="project" value="UniProtKB-KW"/>
</dbReference>
<proteinExistence type="predicted"/>
<protein>
    <submittedName>
        <fullName evidence="1">Class I SAM-dependent methyltransferase</fullName>
        <ecNumber evidence="1">2.1.1.-</ecNumber>
    </submittedName>
</protein>
<dbReference type="Proteomes" id="UP001597079">
    <property type="component" value="Unassembled WGS sequence"/>
</dbReference>
<dbReference type="Gene3D" id="3.40.50.150">
    <property type="entry name" value="Vaccinia Virus protein VP39"/>
    <property type="match status" value="1"/>
</dbReference>
<gene>
    <name evidence="1" type="ORF">ACFSB2_07895</name>
</gene>
<organism evidence="1 2">
    <name type="scientific">Alicyclobacillus fodiniaquatilis</name>
    <dbReference type="NCBI Taxonomy" id="1661150"/>
    <lineage>
        <taxon>Bacteria</taxon>
        <taxon>Bacillati</taxon>
        <taxon>Bacillota</taxon>
        <taxon>Bacilli</taxon>
        <taxon>Bacillales</taxon>
        <taxon>Alicyclobacillaceae</taxon>
        <taxon>Alicyclobacillus</taxon>
    </lineage>
</organism>
<keyword evidence="1" id="KW-0808">Transferase</keyword>
<dbReference type="InterPro" id="IPR029063">
    <property type="entry name" value="SAM-dependent_MTases_sf"/>
</dbReference>
<dbReference type="EMBL" id="JBHUCX010000020">
    <property type="protein sequence ID" value="MFD1674619.1"/>
    <property type="molecule type" value="Genomic_DNA"/>
</dbReference>
<evidence type="ECO:0000313" key="2">
    <source>
        <dbReference type="Proteomes" id="UP001597079"/>
    </source>
</evidence>
<accession>A0ABW4JFU5</accession>
<dbReference type="PANTHER" id="PTHR36112">
    <property type="entry name" value="RIBOSOMAL RNA SMALL SUBUNIT METHYLTRANSFERASE J"/>
    <property type="match status" value="1"/>
</dbReference>
<dbReference type="InterPro" id="IPR007536">
    <property type="entry name" value="16SrRNA_methylTrfase_J"/>
</dbReference>
<keyword evidence="2" id="KW-1185">Reference proteome</keyword>
<dbReference type="PANTHER" id="PTHR36112:SF1">
    <property type="entry name" value="RIBOSOMAL RNA SMALL SUBUNIT METHYLTRANSFERASE J"/>
    <property type="match status" value="1"/>
</dbReference>
<dbReference type="GO" id="GO:0032259">
    <property type="term" value="P:methylation"/>
    <property type="evidence" value="ECO:0007669"/>
    <property type="project" value="UniProtKB-KW"/>
</dbReference>
<evidence type="ECO:0000313" key="1">
    <source>
        <dbReference type="EMBL" id="MFD1674619.1"/>
    </source>
</evidence>
<dbReference type="SUPFAM" id="SSF53335">
    <property type="entry name" value="S-adenosyl-L-methionine-dependent methyltransferases"/>
    <property type="match status" value="1"/>
</dbReference>
<reference evidence="2" key="1">
    <citation type="journal article" date="2019" name="Int. J. Syst. Evol. Microbiol.">
        <title>The Global Catalogue of Microorganisms (GCM) 10K type strain sequencing project: providing services to taxonomists for standard genome sequencing and annotation.</title>
        <authorList>
            <consortium name="The Broad Institute Genomics Platform"/>
            <consortium name="The Broad Institute Genome Sequencing Center for Infectious Disease"/>
            <person name="Wu L."/>
            <person name="Ma J."/>
        </authorList>
    </citation>
    <scope>NUCLEOTIDE SEQUENCE [LARGE SCALE GENOMIC DNA]</scope>
    <source>
        <strain evidence="2">CGMCC 1.12286</strain>
    </source>
</reference>
<dbReference type="EC" id="2.1.1.-" evidence="1"/>
<dbReference type="Pfam" id="PF04445">
    <property type="entry name" value="SAM_MT"/>
    <property type="match status" value="1"/>
</dbReference>
<dbReference type="RefSeq" id="WP_377942479.1">
    <property type="nucleotide sequence ID" value="NZ_JBHUCX010000020.1"/>
</dbReference>
<comment type="caution">
    <text evidence="1">The sequence shown here is derived from an EMBL/GenBank/DDBJ whole genome shotgun (WGS) entry which is preliminary data.</text>
</comment>
<keyword evidence="1" id="KW-0489">Methyltransferase</keyword>
<sequence>MSDRFRDALQAVVTTPWQASAEQEKLAQALAAWFGAPCVARKDRSVQELCAKFAVEVVIVAGEPFKLYHRDADAPLFFHPSMAAQRIARRARGETDRMLRVGGIREGDIVVDATLGMAADAMVLSAAVGQTGRVIGLEQSAYVAQMLRAVQQFGSLTYPEAVQYLAKVDIIQANHSAWLAEQPDDSVDVVYFDPMFRSPNEESAALGPLRLFANRDQLQEEAVAQAKRVARRAVMVKERPSSGVFAKYQLQPDQPRRKIAYGVWRKHHE</sequence>